<dbReference type="NCBIfam" id="NF007831">
    <property type="entry name" value="PRK10542.1"/>
    <property type="match status" value="1"/>
</dbReference>
<dbReference type="PANTHER" id="PTHR44051:SF8">
    <property type="entry name" value="GLUTATHIONE S-TRANSFERASE GSTA"/>
    <property type="match status" value="1"/>
</dbReference>
<name>A0A1J5Q8T8_9ZZZZ</name>
<dbReference type="Pfam" id="PF00043">
    <property type="entry name" value="GST_C"/>
    <property type="match status" value="1"/>
</dbReference>
<dbReference type="InterPro" id="IPR036249">
    <property type="entry name" value="Thioredoxin-like_sf"/>
</dbReference>
<dbReference type="InterPro" id="IPR040079">
    <property type="entry name" value="Glutathione_S-Trfase"/>
</dbReference>
<dbReference type="PANTHER" id="PTHR44051">
    <property type="entry name" value="GLUTATHIONE S-TRANSFERASE-RELATED"/>
    <property type="match status" value="1"/>
</dbReference>
<dbReference type="AlphaFoldDB" id="A0A1J5Q8T8"/>
<comment type="caution">
    <text evidence="3">The sequence shown here is derived from an EMBL/GenBank/DDBJ whole genome shotgun (WGS) entry which is preliminary data.</text>
</comment>
<dbReference type="Gene3D" id="3.40.30.10">
    <property type="entry name" value="Glutaredoxin"/>
    <property type="match status" value="1"/>
</dbReference>
<protein>
    <submittedName>
        <fullName evidence="3">Glutathione S-transferase GST-6.0</fullName>
        <ecNumber evidence="3">2.5.1.18</ecNumber>
    </submittedName>
</protein>
<evidence type="ECO:0000259" key="2">
    <source>
        <dbReference type="PROSITE" id="PS50405"/>
    </source>
</evidence>
<dbReference type="PROSITE" id="PS50404">
    <property type="entry name" value="GST_NTER"/>
    <property type="match status" value="1"/>
</dbReference>
<dbReference type="SUPFAM" id="SSF47616">
    <property type="entry name" value="GST C-terminal domain-like"/>
    <property type="match status" value="1"/>
</dbReference>
<dbReference type="CDD" id="cd03057">
    <property type="entry name" value="GST_N_Beta"/>
    <property type="match status" value="1"/>
</dbReference>
<dbReference type="SFLD" id="SFLDS00019">
    <property type="entry name" value="Glutathione_Transferase_(cytos"/>
    <property type="match status" value="1"/>
</dbReference>
<feature type="domain" description="GST C-terminal" evidence="2">
    <location>
        <begin position="87"/>
        <end position="203"/>
    </location>
</feature>
<dbReference type="Pfam" id="PF13409">
    <property type="entry name" value="GST_N_2"/>
    <property type="match status" value="1"/>
</dbReference>
<dbReference type="InterPro" id="IPR004046">
    <property type="entry name" value="GST_C"/>
</dbReference>
<dbReference type="SFLD" id="SFLDG01150">
    <property type="entry name" value="Main.1:_Beta-like"/>
    <property type="match status" value="1"/>
</dbReference>
<evidence type="ECO:0000313" key="3">
    <source>
        <dbReference type="EMBL" id="OIQ80078.1"/>
    </source>
</evidence>
<dbReference type="InterPro" id="IPR036282">
    <property type="entry name" value="Glutathione-S-Trfase_C_sf"/>
</dbReference>
<reference evidence="3" key="1">
    <citation type="submission" date="2016-10" db="EMBL/GenBank/DDBJ databases">
        <title>Sequence of Gallionella enrichment culture.</title>
        <authorList>
            <person name="Poehlein A."/>
            <person name="Muehling M."/>
            <person name="Daniel R."/>
        </authorList>
    </citation>
    <scope>NUCLEOTIDE SEQUENCE</scope>
</reference>
<dbReference type="PROSITE" id="PS50405">
    <property type="entry name" value="GST_CTER"/>
    <property type="match status" value="1"/>
</dbReference>
<dbReference type="InterPro" id="IPR010987">
    <property type="entry name" value="Glutathione-S-Trfase_C-like"/>
</dbReference>
<dbReference type="EC" id="2.5.1.18" evidence="3"/>
<keyword evidence="3" id="KW-0808">Transferase</keyword>
<dbReference type="Gene3D" id="1.20.1050.10">
    <property type="match status" value="1"/>
</dbReference>
<accession>A0A1J5Q8T8</accession>
<proteinExistence type="predicted"/>
<dbReference type="GO" id="GO:0004364">
    <property type="term" value="F:glutathione transferase activity"/>
    <property type="evidence" value="ECO:0007669"/>
    <property type="project" value="UniProtKB-EC"/>
</dbReference>
<dbReference type="EMBL" id="MLJW01001112">
    <property type="protein sequence ID" value="OIQ80078.1"/>
    <property type="molecule type" value="Genomic_DNA"/>
</dbReference>
<gene>
    <name evidence="3" type="primary">gstB_6</name>
    <name evidence="3" type="ORF">GALL_381700</name>
</gene>
<organism evidence="3">
    <name type="scientific">mine drainage metagenome</name>
    <dbReference type="NCBI Taxonomy" id="410659"/>
    <lineage>
        <taxon>unclassified sequences</taxon>
        <taxon>metagenomes</taxon>
        <taxon>ecological metagenomes</taxon>
    </lineage>
</organism>
<dbReference type="SFLD" id="SFLDG00358">
    <property type="entry name" value="Main_(cytGST)"/>
    <property type="match status" value="1"/>
</dbReference>
<sequence>MKLYHKPGACSLSPHIVLREAGLAFELERVDLASKKTGSGGDYFGVNPKGYVPALALDDGQLLTEGPAIVQYLADLVPEKRLAPPAGTMERVRLQEWLNFIATELHKGFSPLYNPRAPEEWKGVARELLAKRIALVAERLTGRDYLMGDAFTVADAYLFTVLNWAAFAKVDLSPWPVLGAYQARVAARPAVRAALLAEGLIKA</sequence>
<evidence type="ECO:0000259" key="1">
    <source>
        <dbReference type="PROSITE" id="PS50404"/>
    </source>
</evidence>
<dbReference type="InterPro" id="IPR004045">
    <property type="entry name" value="Glutathione_S-Trfase_N"/>
</dbReference>
<dbReference type="SUPFAM" id="SSF52833">
    <property type="entry name" value="Thioredoxin-like"/>
    <property type="match status" value="1"/>
</dbReference>
<feature type="domain" description="GST N-terminal" evidence="1">
    <location>
        <begin position="1"/>
        <end position="81"/>
    </location>
</feature>
<dbReference type="CDD" id="cd03188">
    <property type="entry name" value="GST_C_Beta"/>
    <property type="match status" value="1"/>
</dbReference>